<feature type="non-terminal residue" evidence="2">
    <location>
        <position position="1"/>
    </location>
</feature>
<evidence type="ECO:0000313" key="2">
    <source>
        <dbReference type="EMBL" id="KAJ6643278.1"/>
    </source>
</evidence>
<name>A0A9Q0N477_9DIPT</name>
<organism evidence="2 3">
    <name type="scientific">Pseudolycoriella hygida</name>
    <dbReference type="NCBI Taxonomy" id="35572"/>
    <lineage>
        <taxon>Eukaryota</taxon>
        <taxon>Metazoa</taxon>
        <taxon>Ecdysozoa</taxon>
        <taxon>Arthropoda</taxon>
        <taxon>Hexapoda</taxon>
        <taxon>Insecta</taxon>
        <taxon>Pterygota</taxon>
        <taxon>Neoptera</taxon>
        <taxon>Endopterygota</taxon>
        <taxon>Diptera</taxon>
        <taxon>Nematocera</taxon>
        <taxon>Sciaroidea</taxon>
        <taxon>Sciaridae</taxon>
        <taxon>Pseudolycoriella</taxon>
    </lineage>
</organism>
<proteinExistence type="predicted"/>
<feature type="region of interest" description="Disordered" evidence="1">
    <location>
        <begin position="1"/>
        <end position="22"/>
    </location>
</feature>
<sequence length="74" mass="8302">MDESQCVRPPQSPADNAGRPPEIDDDVILIERENPIIDLCSPSVTTTVNRNPRRSNSVMREKKPEVCTSEEIPQ</sequence>
<comment type="caution">
    <text evidence="2">The sequence shown here is derived from an EMBL/GenBank/DDBJ whole genome shotgun (WGS) entry which is preliminary data.</text>
</comment>
<gene>
    <name evidence="2" type="ORF">Bhyg_08236</name>
</gene>
<evidence type="ECO:0000313" key="3">
    <source>
        <dbReference type="Proteomes" id="UP001151699"/>
    </source>
</evidence>
<feature type="compositionally biased region" description="Polar residues" evidence="1">
    <location>
        <begin position="47"/>
        <end position="58"/>
    </location>
</feature>
<accession>A0A9Q0N477</accession>
<keyword evidence="3" id="KW-1185">Reference proteome</keyword>
<dbReference type="Proteomes" id="UP001151699">
    <property type="component" value="Chromosome B"/>
</dbReference>
<protein>
    <submittedName>
        <fullName evidence="2">Uncharacterized protein</fullName>
    </submittedName>
</protein>
<feature type="region of interest" description="Disordered" evidence="1">
    <location>
        <begin position="47"/>
        <end position="74"/>
    </location>
</feature>
<dbReference type="AlphaFoldDB" id="A0A9Q0N477"/>
<evidence type="ECO:0000256" key="1">
    <source>
        <dbReference type="SAM" id="MobiDB-lite"/>
    </source>
</evidence>
<reference evidence="2" key="1">
    <citation type="submission" date="2022-07" db="EMBL/GenBank/DDBJ databases">
        <authorList>
            <person name="Trinca V."/>
            <person name="Uliana J.V.C."/>
            <person name="Torres T.T."/>
            <person name="Ward R.J."/>
            <person name="Monesi N."/>
        </authorList>
    </citation>
    <scope>NUCLEOTIDE SEQUENCE</scope>
    <source>
        <strain evidence="2">HSMRA1968</strain>
        <tissue evidence="2">Whole embryos</tissue>
    </source>
</reference>
<dbReference type="EMBL" id="WJQU01000002">
    <property type="protein sequence ID" value="KAJ6643278.1"/>
    <property type="molecule type" value="Genomic_DNA"/>
</dbReference>